<keyword evidence="3 5" id="KW-0687">Ribonucleoprotein</keyword>
<dbReference type="NCBIfam" id="TIGR01011">
    <property type="entry name" value="rpsB_bact"/>
    <property type="match status" value="1"/>
</dbReference>
<keyword evidence="2 5" id="KW-0689">Ribosomal protein</keyword>
<dbReference type="AlphaFoldDB" id="A0A9Q9BXJ6"/>
<dbReference type="Gene3D" id="3.40.50.10490">
    <property type="entry name" value="Glucose-6-phosphate isomerase like protein, domain 1"/>
    <property type="match status" value="1"/>
</dbReference>
<accession>A0A9Q9BXJ6</accession>
<evidence type="ECO:0000313" key="8">
    <source>
        <dbReference type="Proteomes" id="UP001059349"/>
    </source>
</evidence>
<organism evidence="7 8">
    <name type="scientific">Metamycoplasma hyosynoviae</name>
    <dbReference type="NCBI Taxonomy" id="29559"/>
    <lineage>
        <taxon>Bacteria</taxon>
        <taxon>Bacillati</taxon>
        <taxon>Mycoplasmatota</taxon>
        <taxon>Mycoplasmoidales</taxon>
        <taxon>Metamycoplasmataceae</taxon>
        <taxon>Metamycoplasma</taxon>
    </lineage>
</organism>
<dbReference type="PANTHER" id="PTHR12534:SF0">
    <property type="entry name" value="SMALL RIBOSOMAL SUBUNIT PROTEIN US2M"/>
    <property type="match status" value="1"/>
</dbReference>
<dbReference type="InterPro" id="IPR023591">
    <property type="entry name" value="Ribosomal_uS2_flav_dom_sf"/>
</dbReference>
<evidence type="ECO:0000313" key="7">
    <source>
        <dbReference type="EMBL" id="UTO25921.1"/>
    </source>
</evidence>
<dbReference type="Proteomes" id="UP001059349">
    <property type="component" value="Chromosome"/>
</dbReference>
<dbReference type="SUPFAM" id="SSF52313">
    <property type="entry name" value="Ribosomal protein S2"/>
    <property type="match status" value="1"/>
</dbReference>
<name>A0A9Q9BXJ6_9BACT</name>
<sequence>MEEKDKKVVVEKALEAKTETDTTLENGEGLEATPEIISREKLLEAGVYFGHRAYQWNPKMKQYIYGKRLGIHIIDISKTQKALEYAYKILYKMCQKSAISFIWVGTKKHAKKAIEDAAMRTNSVYVNERWLGGTLTNSQTIFKSVKELERLEELQKTEYEGYSKKEGLLFDKKIAKLQKNLNGIRKLATKNSLPQVMICASPIDDEIAIKEAAKKGIKIFTINDTNSKPDLSDFVIPANDDSVKSITLILTVLADAICAAKGNPELFAYKKDEEIILPEDPKKDPNKKNFVKRPFMKKEADDAQTSLTETSTPATETKIVESKPVETKVEVAKEEKPVKETKKVTKTIKKEEAAEEVKVEKPKKTTKAKTEEKVEEVKETKKTTKKTTKEKATETKVKEEKATKAKTTKKATKKEEVKE</sequence>
<dbReference type="EMBL" id="CP101127">
    <property type="protein sequence ID" value="UTO25921.1"/>
    <property type="molecule type" value="Genomic_DNA"/>
</dbReference>
<dbReference type="GO" id="GO:0015935">
    <property type="term" value="C:small ribosomal subunit"/>
    <property type="evidence" value="ECO:0007669"/>
    <property type="project" value="InterPro"/>
</dbReference>
<evidence type="ECO:0000256" key="6">
    <source>
        <dbReference type="SAM" id="MobiDB-lite"/>
    </source>
</evidence>
<dbReference type="CDD" id="cd01425">
    <property type="entry name" value="RPS2"/>
    <property type="match status" value="1"/>
</dbReference>
<feature type="compositionally biased region" description="Polar residues" evidence="6">
    <location>
        <begin position="303"/>
        <end position="315"/>
    </location>
</feature>
<dbReference type="GO" id="GO:0003735">
    <property type="term" value="F:structural constituent of ribosome"/>
    <property type="evidence" value="ECO:0007669"/>
    <property type="project" value="InterPro"/>
</dbReference>
<evidence type="ECO:0000256" key="3">
    <source>
        <dbReference type="ARBA" id="ARBA00023274"/>
    </source>
</evidence>
<dbReference type="PRINTS" id="PR00395">
    <property type="entry name" value="RIBOSOMALS2"/>
</dbReference>
<evidence type="ECO:0000256" key="4">
    <source>
        <dbReference type="ARBA" id="ARBA00035256"/>
    </source>
</evidence>
<gene>
    <name evidence="5 7" type="primary">rpsB</name>
    <name evidence="7" type="ORF">NMG93_03550</name>
</gene>
<dbReference type="Pfam" id="PF00318">
    <property type="entry name" value="Ribosomal_S2"/>
    <property type="match status" value="1"/>
</dbReference>
<protein>
    <recommendedName>
        <fullName evidence="4 5">Small ribosomal subunit protein uS2</fullName>
    </recommendedName>
</protein>
<comment type="similarity">
    <text evidence="1 5">Belongs to the universal ribosomal protein uS2 family.</text>
</comment>
<dbReference type="HAMAP" id="MF_00291_B">
    <property type="entry name" value="Ribosomal_uS2_B"/>
    <property type="match status" value="1"/>
</dbReference>
<feature type="compositionally biased region" description="Basic and acidic residues" evidence="6">
    <location>
        <begin position="318"/>
        <end position="403"/>
    </location>
</feature>
<dbReference type="InterPro" id="IPR001865">
    <property type="entry name" value="Ribosomal_uS2"/>
</dbReference>
<dbReference type="PANTHER" id="PTHR12534">
    <property type="entry name" value="30S RIBOSOMAL PROTEIN S2 PROKARYOTIC AND ORGANELLAR"/>
    <property type="match status" value="1"/>
</dbReference>
<dbReference type="Gene3D" id="1.10.287.610">
    <property type="entry name" value="Helix hairpin bin"/>
    <property type="match status" value="1"/>
</dbReference>
<dbReference type="GO" id="GO:0006412">
    <property type="term" value="P:translation"/>
    <property type="evidence" value="ECO:0007669"/>
    <property type="project" value="UniProtKB-UniRule"/>
</dbReference>
<evidence type="ECO:0000256" key="1">
    <source>
        <dbReference type="ARBA" id="ARBA00006242"/>
    </source>
</evidence>
<proteinExistence type="inferred from homology"/>
<evidence type="ECO:0000256" key="2">
    <source>
        <dbReference type="ARBA" id="ARBA00022980"/>
    </source>
</evidence>
<dbReference type="InterPro" id="IPR005706">
    <property type="entry name" value="Ribosomal_uS2_bac/mit/plastid"/>
</dbReference>
<evidence type="ECO:0000256" key="5">
    <source>
        <dbReference type="HAMAP-Rule" id="MF_00291"/>
    </source>
</evidence>
<feature type="region of interest" description="Disordered" evidence="6">
    <location>
        <begin position="296"/>
        <end position="419"/>
    </location>
</feature>
<reference evidence="7" key="1">
    <citation type="submission" date="2022-07" db="EMBL/GenBank/DDBJ databases">
        <title>Complete genome of Mycoplasma hyosynoviae B1.</title>
        <authorList>
            <person name="Spergser J."/>
        </authorList>
    </citation>
    <scope>NUCLEOTIDE SEQUENCE</scope>
    <source>
        <strain evidence="7">B1</strain>
    </source>
</reference>